<dbReference type="InterPro" id="IPR012338">
    <property type="entry name" value="Beta-lactam/transpept-like"/>
</dbReference>
<reference evidence="4 5" key="1">
    <citation type="submission" date="2016-11" db="EMBL/GenBank/DDBJ databases">
        <authorList>
            <person name="Jaros S."/>
            <person name="Januszkiewicz K."/>
            <person name="Wedrychowicz H."/>
        </authorList>
    </citation>
    <scope>NUCLEOTIDE SEQUENCE [LARGE SCALE GENOMIC DNA]</scope>
    <source>
        <strain evidence="4 5">DSM 27063</strain>
    </source>
</reference>
<dbReference type="SUPFAM" id="SSF56601">
    <property type="entry name" value="beta-lactamase/transpeptidase-like"/>
    <property type="match status" value="1"/>
</dbReference>
<evidence type="ECO:0000313" key="5">
    <source>
        <dbReference type="Proteomes" id="UP000184050"/>
    </source>
</evidence>
<dbReference type="STRING" id="1168035.SAMN05444280_10429"/>
<keyword evidence="4" id="KW-0645">Protease</keyword>
<dbReference type="GO" id="GO:0000270">
    <property type="term" value="P:peptidoglycan metabolic process"/>
    <property type="evidence" value="ECO:0007669"/>
    <property type="project" value="TreeGrafter"/>
</dbReference>
<dbReference type="AlphaFoldDB" id="A0A1M6CNI6"/>
<keyword evidence="3" id="KW-0732">Signal</keyword>
<keyword evidence="2" id="KW-0378">Hydrolase</keyword>
<proteinExistence type="inferred from homology"/>
<feature type="signal peptide" evidence="3">
    <location>
        <begin position="1"/>
        <end position="20"/>
    </location>
</feature>
<feature type="chain" id="PRO_5012296711" evidence="3">
    <location>
        <begin position="21"/>
        <end position="480"/>
    </location>
</feature>
<dbReference type="NCBIfam" id="TIGR00666">
    <property type="entry name" value="PBP4"/>
    <property type="match status" value="1"/>
</dbReference>
<dbReference type="PRINTS" id="PR00922">
    <property type="entry name" value="DADACBPTASE3"/>
</dbReference>
<dbReference type="Gene3D" id="3.50.80.20">
    <property type="entry name" value="D-Ala-D-Ala carboxypeptidase C, peptidase S13"/>
    <property type="match status" value="1"/>
</dbReference>
<dbReference type="Gene3D" id="3.40.710.10">
    <property type="entry name" value="DD-peptidase/beta-lactamase superfamily"/>
    <property type="match status" value="2"/>
</dbReference>
<dbReference type="RefSeq" id="WP_073165647.1">
    <property type="nucleotide sequence ID" value="NZ_FQZE01000004.1"/>
</dbReference>
<dbReference type="EMBL" id="FQZE01000004">
    <property type="protein sequence ID" value="SHI62278.1"/>
    <property type="molecule type" value="Genomic_DNA"/>
</dbReference>
<evidence type="ECO:0000313" key="4">
    <source>
        <dbReference type="EMBL" id="SHI62278.1"/>
    </source>
</evidence>
<gene>
    <name evidence="4" type="ORF">SAMN05444280_10429</name>
</gene>
<dbReference type="Proteomes" id="UP000184050">
    <property type="component" value="Unassembled WGS sequence"/>
</dbReference>
<protein>
    <submittedName>
        <fullName evidence="4">D-alanyl-D-alanine carboxypeptidase / D-alanyl-D-alanine-endopeptidase (Penicillin-binding protein 4)</fullName>
    </submittedName>
</protein>
<sequence>MKLRIIIFVAVLFFRNWSTAQPGFEELIQNLMAQENYKHATAGIHIVDLSSGEEVYALNSDKLMIPASTMKLVTSAAALQILGPDYRFQTKIGYTGEIVDATLQGDLVVIGGGDPALGSEYFTTHYYQPNFLQSWAEQVNAAGIKRVEGNLVLDGSLYDSEKIPPKWIWEDIANYYGAGASALTAYDNLFRITFRSPRKANQPTEIVAVYPKVGGLTFKNEVLSSNINRDRAFVFGSPLDGKRVIRGTIPKNRSAFTIKASNPFPEQMLADNLWQQLNNAGIFISGNVVFKKVSAHKFQNIYIQESPQLAEIVRVLNIESVNLFTEHLVKQIAVETNEIGNREDGLQQITDFYRKNNFDTNQIVMEDGSGLSHFNLVTPQFFTHLLSYMANSEQIFPVFENSLPSAGEGTLYQFDPENFSEESLLAKSGSMTRVRCYAGYLTANSGKKLAFSFMFNHFSGSHSELINLLGDIFIALKKEY</sequence>
<evidence type="ECO:0000256" key="2">
    <source>
        <dbReference type="ARBA" id="ARBA00022801"/>
    </source>
</evidence>
<dbReference type="GO" id="GO:0006508">
    <property type="term" value="P:proteolysis"/>
    <property type="evidence" value="ECO:0007669"/>
    <property type="project" value="InterPro"/>
</dbReference>
<dbReference type="InterPro" id="IPR000667">
    <property type="entry name" value="Peptidase_S13"/>
</dbReference>
<evidence type="ECO:0000256" key="1">
    <source>
        <dbReference type="ARBA" id="ARBA00006096"/>
    </source>
</evidence>
<keyword evidence="4" id="KW-0121">Carboxypeptidase</keyword>
<keyword evidence="5" id="KW-1185">Reference proteome</keyword>
<dbReference type="PANTHER" id="PTHR30023:SF0">
    <property type="entry name" value="PENICILLIN-SENSITIVE CARBOXYPEPTIDASE A"/>
    <property type="match status" value="1"/>
</dbReference>
<dbReference type="PANTHER" id="PTHR30023">
    <property type="entry name" value="D-ALANYL-D-ALANINE CARBOXYPEPTIDASE"/>
    <property type="match status" value="1"/>
</dbReference>
<dbReference type="Pfam" id="PF02113">
    <property type="entry name" value="Peptidase_S13"/>
    <property type="match status" value="1"/>
</dbReference>
<evidence type="ECO:0000256" key="3">
    <source>
        <dbReference type="SAM" id="SignalP"/>
    </source>
</evidence>
<dbReference type="GO" id="GO:0004185">
    <property type="term" value="F:serine-type carboxypeptidase activity"/>
    <property type="evidence" value="ECO:0007669"/>
    <property type="project" value="InterPro"/>
</dbReference>
<accession>A0A1M6CNI6</accession>
<name>A0A1M6CNI6_9BACT</name>
<comment type="similarity">
    <text evidence="1">Belongs to the peptidase S13 family.</text>
</comment>
<organism evidence="4 5">
    <name type="scientific">Tangfeifania diversioriginum</name>
    <dbReference type="NCBI Taxonomy" id="1168035"/>
    <lineage>
        <taxon>Bacteria</taxon>
        <taxon>Pseudomonadati</taxon>
        <taxon>Bacteroidota</taxon>
        <taxon>Bacteroidia</taxon>
        <taxon>Marinilabiliales</taxon>
        <taxon>Prolixibacteraceae</taxon>
        <taxon>Tangfeifania</taxon>
    </lineage>
</organism>